<accession>A0A072NYZ7</accession>
<dbReference type="SUPFAM" id="SSF158694">
    <property type="entry name" value="UraD-Like"/>
    <property type="match status" value="1"/>
</dbReference>
<comment type="caution">
    <text evidence="4">The sequence shown here is derived from an EMBL/GenBank/DDBJ whole genome shotgun (WGS) entry which is preliminary data.</text>
</comment>
<dbReference type="InterPro" id="IPR018020">
    <property type="entry name" value="OHCU_decarboxylase"/>
</dbReference>
<dbReference type="GeneID" id="25285923"/>
<feature type="compositionally biased region" description="Basic and acidic residues" evidence="2">
    <location>
        <begin position="88"/>
        <end position="98"/>
    </location>
</feature>
<feature type="region of interest" description="Disordered" evidence="2">
    <location>
        <begin position="88"/>
        <end position="112"/>
    </location>
</feature>
<dbReference type="EMBL" id="AMGV01000015">
    <property type="protein sequence ID" value="KEF53114.1"/>
    <property type="molecule type" value="Genomic_DNA"/>
</dbReference>
<dbReference type="RefSeq" id="XP_013255704.1">
    <property type="nucleotide sequence ID" value="XM_013400250.1"/>
</dbReference>
<dbReference type="STRING" id="1182545.A0A072NYZ7"/>
<dbReference type="VEuPathDB" id="FungiDB:A1O9_11022"/>
<dbReference type="PANTHER" id="PTHR37987:SF1">
    <property type="entry name" value="OXO-4-HYDROXY-4-CARBOXY-5-UREIDOIMIDAZOLINE DECARBOXYLASE DOMAIN-CONTAINING PROTEIN"/>
    <property type="match status" value="1"/>
</dbReference>
<dbReference type="HOGENOM" id="CLU_092522_0_1_1"/>
<dbReference type="Pfam" id="PF09349">
    <property type="entry name" value="OHCU_decarbox"/>
    <property type="match status" value="1"/>
</dbReference>
<keyword evidence="5" id="KW-1185">Reference proteome</keyword>
<evidence type="ECO:0000256" key="1">
    <source>
        <dbReference type="ARBA" id="ARBA00022631"/>
    </source>
</evidence>
<gene>
    <name evidence="4" type="ORF">A1O9_11022</name>
</gene>
<dbReference type="PANTHER" id="PTHR37987">
    <property type="entry name" value="CHROMOSOME 9, WHOLE GENOME SHOTGUN SEQUENCE"/>
    <property type="match status" value="1"/>
</dbReference>
<keyword evidence="1" id="KW-0659">Purine metabolism</keyword>
<evidence type="ECO:0000256" key="2">
    <source>
        <dbReference type="SAM" id="MobiDB-lite"/>
    </source>
</evidence>
<evidence type="ECO:0000313" key="5">
    <source>
        <dbReference type="Proteomes" id="UP000027920"/>
    </source>
</evidence>
<evidence type="ECO:0000259" key="3">
    <source>
        <dbReference type="Pfam" id="PF09349"/>
    </source>
</evidence>
<dbReference type="InterPro" id="IPR036778">
    <property type="entry name" value="OHCU_decarboxylase_sf"/>
</dbReference>
<reference evidence="4 5" key="1">
    <citation type="submission" date="2013-03" db="EMBL/GenBank/DDBJ databases">
        <title>The Genome Sequence of Exophiala aquamarina CBS 119918.</title>
        <authorList>
            <consortium name="The Broad Institute Genomics Platform"/>
            <person name="Cuomo C."/>
            <person name="de Hoog S."/>
            <person name="Gorbushina A."/>
            <person name="Walker B."/>
            <person name="Young S.K."/>
            <person name="Zeng Q."/>
            <person name="Gargeya S."/>
            <person name="Fitzgerald M."/>
            <person name="Haas B."/>
            <person name="Abouelleil A."/>
            <person name="Allen A.W."/>
            <person name="Alvarado L."/>
            <person name="Arachchi H.M."/>
            <person name="Berlin A.M."/>
            <person name="Chapman S.B."/>
            <person name="Gainer-Dewar J."/>
            <person name="Goldberg J."/>
            <person name="Griggs A."/>
            <person name="Gujja S."/>
            <person name="Hansen M."/>
            <person name="Howarth C."/>
            <person name="Imamovic A."/>
            <person name="Ireland A."/>
            <person name="Larimer J."/>
            <person name="McCowan C."/>
            <person name="Murphy C."/>
            <person name="Pearson M."/>
            <person name="Poon T.W."/>
            <person name="Priest M."/>
            <person name="Roberts A."/>
            <person name="Saif S."/>
            <person name="Shea T."/>
            <person name="Sisk P."/>
            <person name="Sykes S."/>
            <person name="Wortman J."/>
            <person name="Nusbaum C."/>
            <person name="Birren B."/>
        </authorList>
    </citation>
    <scope>NUCLEOTIDE SEQUENCE [LARGE SCALE GENOMIC DNA]</scope>
    <source>
        <strain evidence="4 5">CBS 119918</strain>
    </source>
</reference>
<name>A0A072NYZ7_9EURO</name>
<evidence type="ECO:0000313" key="4">
    <source>
        <dbReference type="EMBL" id="KEF53114.1"/>
    </source>
</evidence>
<dbReference type="Gene3D" id="1.10.3330.10">
    <property type="entry name" value="Oxo-4-hydroxy-4-carboxy-5-ureidoimidazoline decarboxylase"/>
    <property type="match status" value="1"/>
</dbReference>
<feature type="domain" description="Oxo-4-hydroxy-4-carboxy-5-ureidoimidazoline decarboxylase" evidence="3">
    <location>
        <begin position="12"/>
        <end position="176"/>
    </location>
</feature>
<proteinExistence type="predicted"/>
<dbReference type="Proteomes" id="UP000027920">
    <property type="component" value="Unassembled WGS sequence"/>
</dbReference>
<sequence length="180" mass="20189">MTTLPAISTVPSLDAERRAQILDTLFERCAQLHTLSVSLLREREFASYDQLIAGVGAQLTELYNSPLESDTKWLEAILVAHPRLGENKVESEQSRREQAQLNQGGAGGTEEADRLAELNRAYERKFPGLRYLVFVNGRSRPTIMEDMQRRIDRNDLAQEKVDGIKAMCDIASDRAKKLGG</sequence>
<dbReference type="AlphaFoldDB" id="A0A072NYZ7"/>
<dbReference type="OrthoDB" id="5398391at2759"/>
<dbReference type="GO" id="GO:0006144">
    <property type="term" value="P:purine nucleobase metabolic process"/>
    <property type="evidence" value="ECO:0007669"/>
    <property type="project" value="UniProtKB-KW"/>
</dbReference>
<organism evidence="4 5">
    <name type="scientific">Exophiala aquamarina CBS 119918</name>
    <dbReference type="NCBI Taxonomy" id="1182545"/>
    <lineage>
        <taxon>Eukaryota</taxon>
        <taxon>Fungi</taxon>
        <taxon>Dikarya</taxon>
        <taxon>Ascomycota</taxon>
        <taxon>Pezizomycotina</taxon>
        <taxon>Eurotiomycetes</taxon>
        <taxon>Chaetothyriomycetidae</taxon>
        <taxon>Chaetothyriales</taxon>
        <taxon>Herpotrichiellaceae</taxon>
        <taxon>Exophiala</taxon>
    </lineage>
</organism>
<protein>
    <recommendedName>
        <fullName evidence="3">Oxo-4-hydroxy-4-carboxy-5-ureidoimidazoline decarboxylase domain-containing protein</fullName>
    </recommendedName>
</protein>